<evidence type="ECO:0000313" key="1">
    <source>
        <dbReference type="EMBL" id="KAL3959800.1"/>
    </source>
</evidence>
<gene>
    <name evidence="1" type="ORF">ACCO45_004917</name>
</gene>
<dbReference type="Proteomes" id="UP001638806">
    <property type="component" value="Unassembled WGS sequence"/>
</dbReference>
<sequence length="174" mass="19234">MNHPTAQFLTALLAITPLADAFTCRPGRAYCGYHLMAGGITEGQLSSVLKRNVLSANDLSKRENDVRQMLFVCEDGGAFRFKQRPPPTNKPHTADAPRPAPHRTAPQPIMPADSDKRAAAQQAVDILHEISTILNCHLDRRTLSICISMIERGVNPEAMAQVIKELRQEAQRVE</sequence>
<organism evidence="1 2">
    <name type="scientific">Purpureocillium lilacinum</name>
    <name type="common">Paecilomyces lilacinus</name>
    <dbReference type="NCBI Taxonomy" id="33203"/>
    <lineage>
        <taxon>Eukaryota</taxon>
        <taxon>Fungi</taxon>
        <taxon>Dikarya</taxon>
        <taxon>Ascomycota</taxon>
        <taxon>Pezizomycotina</taxon>
        <taxon>Sordariomycetes</taxon>
        <taxon>Hypocreomycetidae</taxon>
        <taxon>Hypocreales</taxon>
        <taxon>Ophiocordycipitaceae</taxon>
        <taxon>Purpureocillium</taxon>
    </lineage>
</organism>
<protein>
    <submittedName>
        <fullName evidence="1">Uncharacterized protein</fullName>
    </submittedName>
</protein>
<evidence type="ECO:0000313" key="2">
    <source>
        <dbReference type="Proteomes" id="UP001638806"/>
    </source>
</evidence>
<keyword evidence="2" id="KW-1185">Reference proteome</keyword>
<proteinExistence type="predicted"/>
<reference evidence="1" key="1">
    <citation type="submission" date="2024-12" db="EMBL/GenBank/DDBJ databases">
        <title>Comparative genomics and development of molecular markers within Purpureocillium lilacinum and among Purpureocillium species.</title>
        <authorList>
            <person name="Yeh Z.-Y."/>
            <person name="Ni N.-T."/>
            <person name="Lo P.-H."/>
            <person name="Mushyakhwo K."/>
            <person name="Lin C.-F."/>
            <person name="Nai Y.-S."/>
        </authorList>
    </citation>
    <scope>NUCLEOTIDE SEQUENCE</scope>
    <source>
        <strain evidence="1">NCHU-NPUST-175</strain>
    </source>
</reference>
<dbReference type="EMBL" id="JBGNUJ010000004">
    <property type="protein sequence ID" value="KAL3959800.1"/>
    <property type="molecule type" value="Genomic_DNA"/>
</dbReference>
<accession>A0ACC4DTX8</accession>
<comment type="caution">
    <text evidence="1">The sequence shown here is derived from an EMBL/GenBank/DDBJ whole genome shotgun (WGS) entry which is preliminary data.</text>
</comment>
<name>A0ACC4DTX8_PURLI</name>